<comment type="caution">
    <text evidence="1">The sequence shown here is derived from an EMBL/GenBank/DDBJ whole genome shotgun (WGS) entry which is preliminary data.</text>
</comment>
<organism evidence="1 2">
    <name type="scientific">Caerostris extrusa</name>
    <name type="common">Bark spider</name>
    <name type="synonym">Caerostris bankana</name>
    <dbReference type="NCBI Taxonomy" id="172846"/>
    <lineage>
        <taxon>Eukaryota</taxon>
        <taxon>Metazoa</taxon>
        <taxon>Ecdysozoa</taxon>
        <taxon>Arthropoda</taxon>
        <taxon>Chelicerata</taxon>
        <taxon>Arachnida</taxon>
        <taxon>Araneae</taxon>
        <taxon>Araneomorphae</taxon>
        <taxon>Entelegynae</taxon>
        <taxon>Araneoidea</taxon>
        <taxon>Araneidae</taxon>
        <taxon>Caerostris</taxon>
    </lineage>
</organism>
<reference evidence="1 2" key="1">
    <citation type="submission" date="2021-06" db="EMBL/GenBank/DDBJ databases">
        <title>Caerostris extrusa draft genome.</title>
        <authorList>
            <person name="Kono N."/>
            <person name="Arakawa K."/>
        </authorList>
    </citation>
    <scope>NUCLEOTIDE SEQUENCE [LARGE SCALE GENOMIC DNA]</scope>
</reference>
<sequence length="140" mass="16012">MAAVLYSPFRTEFPSLIYSYPEGGPLCPDAECMGCRINNECPDPVHRERYVWSALFVNSGLYSPKRNRRIMTAVLYSPIRTEFPSLIYSYPEGAPLCPDAECTGCRINNECPDPVHWERYVWSAVRLLMIRRTLASRVAT</sequence>
<evidence type="ECO:0000313" key="2">
    <source>
        <dbReference type="Proteomes" id="UP001054945"/>
    </source>
</evidence>
<dbReference type="AlphaFoldDB" id="A0AAV4VMI2"/>
<keyword evidence="2" id="KW-1185">Reference proteome</keyword>
<proteinExistence type="predicted"/>
<protein>
    <submittedName>
        <fullName evidence="1">Uncharacterized protein</fullName>
    </submittedName>
</protein>
<dbReference type="EMBL" id="BPLR01014827">
    <property type="protein sequence ID" value="GIY71560.1"/>
    <property type="molecule type" value="Genomic_DNA"/>
</dbReference>
<name>A0AAV4VMI2_CAEEX</name>
<dbReference type="Proteomes" id="UP001054945">
    <property type="component" value="Unassembled WGS sequence"/>
</dbReference>
<accession>A0AAV4VMI2</accession>
<evidence type="ECO:0000313" key="1">
    <source>
        <dbReference type="EMBL" id="GIY71560.1"/>
    </source>
</evidence>
<gene>
    <name evidence="1" type="ORF">CEXT_132751</name>
</gene>